<feature type="non-terminal residue" evidence="1">
    <location>
        <position position="1"/>
    </location>
</feature>
<evidence type="ECO:0000313" key="2">
    <source>
        <dbReference type="Proteomes" id="UP000593574"/>
    </source>
</evidence>
<dbReference type="Proteomes" id="UP000593574">
    <property type="component" value="Unassembled WGS sequence"/>
</dbReference>
<reference evidence="1 2" key="1">
    <citation type="journal article" date="2019" name="Genome Biol. Evol.">
        <title>Insights into the evolution of the New World diploid cottons (Gossypium, subgenus Houzingenia) based on genome sequencing.</title>
        <authorList>
            <person name="Grover C.E."/>
            <person name="Arick M.A. 2nd"/>
            <person name="Thrash A."/>
            <person name="Conover J.L."/>
            <person name="Sanders W.S."/>
            <person name="Peterson D.G."/>
            <person name="Frelichowski J.E."/>
            <person name="Scheffler J.A."/>
            <person name="Scheffler B.E."/>
            <person name="Wendel J.F."/>
        </authorList>
    </citation>
    <scope>NUCLEOTIDE SEQUENCE [LARGE SCALE GENOMIC DNA]</scope>
    <source>
        <strain evidence="1">4</strain>
        <tissue evidence="1">Leaf</tissue>
    </source>
</reference>
<proteinExistence type="predicted"/>
<accession>A0A7J9ACN0</accession>
<protein>
    <submittedName>
        <fullName evidence="1">Uncharacterized protein</fullName>
    </submittedName>
</protein>
<organism evidence="1 2">
    <name type="scientific">Gossypium laxum</name>
    <dbReference type="NCBI Taxonomy" id="34288"/>
    <lineage>
        <taxon>Eukaryota</taxon>
        <taxon>Viridiplantae</taxon>
        <taxon>Streptophyta</taxon>
        <taxon>Embryophyta</taxon>
        <taxon>Tracheophyta</taxon>
        <taxon>Spermatophyta</taxon>
        <taxon>Magnoliopsida</taxon>
        <taxon>eudicotyledons</taxon>
        <taxon>Gunneridae</taxon>
        <taxon>Pentapetalae</taxon>
        <taxon>rosids</taxon>
        <taxon>malvids</taxon>
        <taxon>Malvales</taxon>
        <taxon>Malvaceae</taxon>
        <taxon>Malvoideae</taxon>
        <taxon>Gossypium</taxon>
    </lineage>
</organism>
<name>A0A7J9ACN0_9ROSI</name>
<evidence type="ECO:0000313" key="1">
    <source>
        <dbReference type="EMBL" id="MBA0721622.1"/>
    </source>
</evidence>
<keyword evidence="2" id="KW-1185">Reference proteome</keyword>
<dbReference type="EMBL" id="JABEZV010000009">
    <property type="protein sequence ID" value="MBA0721622.1"/>
    <property type="molecule type" value="Genomic_DNA"/>
</dbReference>
<dbReference type="AlphaFoldDB" id="A0A7J9ACN0"/>
<sequence length="36" mass="4373">NQQSEPLSEIFRARNLIFKNSFFSIFIDRRTHMLTD</sequence>
<comment type="caution">
    <text evidence="1">The sequence shown here is derived from an EMBL/GenBank/DDBJ whole genome shotgun (WGS) entry which is preliminary data.</text>
</comment>
<gene>
    <name evidence="1" type="ORF">Golax_009144</name>
</gene>